<dbReference type="EMBL" id="ML119162">
    <property type="protein sequence ID" value="RPB08523.1"/>
    <property type="molecule type" value="Genomic_DNA"/>
</dbReference>
<keyword evidence="1" id="KW-0472">Membrane</keyword>
<keyword evidence="3" id="KW-1185">Reference proteome</keyword>
<protein>
    <submittedName>
        <fullName evidence="2">Uncharacterized protein</fullName>
    </submittedName>
</protein>
<feature type="transmembrane region" description="Helical" evidence="1">
    <location>
        <begin position="21"/>
        <end position="43"/>
    </location>
</feature>
<dbReference type="Proteomes" id="UP000277580">
    <property type="component" value="Unassembled WGS sequence"/>
</dbReference>
<keyword evidence="1" id="KW-1133">Transmembrane helix</keyword>
<reference evidence="2 3" key="1">
    <citation type="journal article" date="2018" name="Nat. Ecol. Evol.">
        <title>Pezizomycetes genomes reveal the molecular basis of ectomycorrhizal truffle lifestyle.</title>
        <authorList>
            <person name="Murat C."/>
            <person name="Payen T."/>
            <person name="Noel B."/>
            <person name="Kuo A."/>
            <person name="Morin E."/>
            <person name="Chen J."/>
            <person name="Kohler A."/>
            <person name="Krizsan K."/>
            <person name="Balestrini R."/>
            <person name="Da Silva C."/>
            <person name="Montanini B."/>
            <person name="Hainaut M."/>
            <person name="Levati E."/>
            <person name="Barry K.W."/>
            <person name="Belfiori B."/>
            <person name="Cichocki N."/>
            <person name="Clum A."/>
            <person name="Dockter R.B."/>
            <person name="Fauchery L."/>
            <person name="Guy J."/>
            <person name="Iotti M."/>
            <person name="Le Tacon F."/>
            <person name="Lindquist E.A."/>
            <person name="Lipzen A."/>
            <person name="Malagnac F."/>
            <person name="Mello A."/>
            <person name="Molinier V."/>
            <person name="Miyauchi S."/>
            <person name="Poulain J."/>
            <person name="Riccioni C."/>
            <person name="Rubini A."/>
            <person name="Sitrit Y."/>
            <person name="Splivallo R."/>
            <person name="Traeger S."/>
            <person name="Wang M."/>
            <person name="Zifcakova L."/>
            <person name="Wipf D."/>
            <person name="Zambonelli A."/>
            <person name="Paolocci F."/>
            <person name="Nowrousian M."/>
            <person name="Ottonello S."/>
            <person name="Baldrian P."/>
            <person name="Spatafora J.W."/>
            <person name="Henrissat B."/>
            <person name="Nagy L.G."/>
            <person name="Aury J.M."/>
            <person name="Wincker P."/>
            <person name="Grigoriev I.V."/>
            <person name="Bonfante P."/>
            <person name="Martin F.M."/>
        </authorList>
    </citation>
    <scope>NUCLEOTIDE SEQUENCE [LARGE SCALE GENOMIC DNA]</scope>
    <source>
        <strain evidence="2 3">CCBAS932</strain>
    </source>
</reference>
<dbReference type="InParanoid" id="A0A3N4KDD1"/>
<evidence type="ECO:0000313" key="3">
    <source>
        <dbReference type="Proteomes" id="UP000277580"/>
    </source>
</evidence>
<evidence type="ECO:0000313" key="2">
    <source>
        <dbReference type="EMBL" id="RPB08523.1"/>
    </source>
</evidence>
<accession>A0A3N4KDD1</accession>
<dbReference type="AlphaFoldDB" id="A0A3N4KDD1"/>
<name>A0A3N4KDD1_9PEZI</name>
<gene>
    <name evidence="2" type="ORF">P167DRAFT_341597</name>
</gene>
<evidence type="ECO:0000256" key="1">
    <source>
        <dbReference type="SAM" id="Phobius"/>
    </source>
</evidence>
<sequence>MKSLYLSPLAYIRRSAISLSLPFGIHTAVCDLIFLLPFFFFFNLHQYGFLIIPPPPPFFLRHLYSYSLTRYGFCGIGFDIGWDRID</sequence>
<keyword evidence="1" id="KW-0812">Transmembrane</keyword>
<proteinExistence type="predicted"/>
<organism evidence="2 3">
    <name type="scientific">Morchella conica CCBAS932</name>
    <dbReference type="NCBI Taxonomy" id="1392247"/>
    <lineage>
        <taxon>Eukaryota</taxon>
        <taxon>Fungi</taxon>
        <taxon>Dikarya</taxon>
        <taxon>Ascomycota</taxon>
        <taxon>Pezizomycotina</taxon>
        <taxon>Pezizomycetes</taxon>
        <taxon>Pezizales</taxon>
        <taxon>Morchellaceae</taxon>
        <taxon>Morchella</taxon>
    </lineage>
</organism>